<sequence>MCEAVDYLEYKDKLININAKVEINRGKIKVDFTGTHRQLDAPLNAVYGVTVASTSFALKAIIDPDLPMNHGIFRVLDIVAPEETIVNPKKPAPVAVGNVETSQRIVDVIFKALYNQFPDKVPAASNGSMNNVIIGGRGWAFYETIGGGFGGRNGKDGVDGVHANMTNTLNTPIEVIENEYPIMIFEYSLREDSGGAGKYRGGLGIRRVYKLLSDCTVSLIAERIKIAPWGVNNGYSGSCGEHYVIKEGKKIPLSGKNTLSLSCGDVIVINTPGGGGYGSPYDRDINLILEDVKDGKISIDSAYKDYKVKIIKKDNEFVVDMEETKKLRSL</sequence>
<organism evidence="2 3">
    <name type="scientific">Methanocaldococcus bathoardescens</name>
    <dbReference type="NCBI Taxonomy" id="1301915"/>
    <lineage>
        <taxon>Archaea</taxon>
        <taxon>Methanobacteriati</taxon>
        <taxon>Methanobacteriota</taxon>
        <taxon>Methanomada group</taxon>
        <taxon>Methanococci</taxon>
        <taxon>Methanococcales</taxon>
        <taxon>Methanocaldococcaceae</taxon>
        <taxon>Methanocaldococcus</taxon>
    </lineage>
</organism>
<dbReference type="InterPro" id="IPR003692">
    <property type="entry name" value="Hydantoinase_B"/>
</dbReference>
<accession>A0A076LKI5</accession>
<dbReference type="InterPro" id="IPR045079">
    <property type="entry name" value="Oxoprolinase-like"/>
</dbReference>
<dbReference type="Pfam" id="PF02538">
    <property type="entry name" value="Hydantoinase_B"/>
    <property type="match status" value="1"/>
</dbReference>
<dbReference type="GO" id="GO:0017168">
    <property type="term" value="F:5-oxoprolinase (ATP-hydrolyzing) activity"/>
    <property type="evidence" value="ECO:0007669"/>
    <property type="project" value="TreeGrafter"/>
</dbReference>
<dbReference type="HOGENOM" id="CLU_079475_0_0_2"/>
<evidence type="ECO:0000259" key="1">
    <source>
        <dbReference type="Pfam" id="PF02538"/>
    </source>
</evidence>
<proteinExistence type="predicted"/>
<evidence type="ECO:0000313" key="3">
    <source>
        <dbReference type="Proteomes" id="UP000028781"/>
    </source>
</evidence>
<dbReference type="STRING" id="1301915.JH146_1267"/>
<protein>
    <submittedName>
        <fullName evidence="2">5-oxoprolinase (ATP-hydrolyzing) beta subunit</fullName>
    </submittedName>
</protein>
<reference evidence="2 3" key="1">
    <citation type="journal article" date="2015" name="Int. J. Syst. Evol. Microbiol.">
        <title>M ethanocaldococcus bathoardescens sp. nov., a hyperthermophilic methanogen isolated from a volcanically active deep-sea hydrothermal vent.</title>
        <authorList>
            <person name="Stewart L.C."/>
            <person name="Jung J.H."/>
            <person name="Kim Y.T."/>
            <person name="Kwon S.W."/>
            <person name="Park C.S."/>
            <person name="Holden J.F."/>
        </authorList>
    </citation>
    <scope>NUCLEOTIDE SEQUENCE [LARGE SCALE GENOMIC DNA]</scope>
    <source>
        <strain evidence="2 3">JH146</strain>
    </source>
</reference>
<dbReference type="EMBL" id="CP009149">
    <property type="protein sequence ID" value="AIJ06109.1"/>
    <property type="molecule type" value="Genomic_DNA"/>
</dbReference>
<dbReference type="KEGG" id="mjh:JH146_1267"/>
<dbReference type="PANTHER" id="PTHR11365:SF23">
    <property type="entry name" value="HYPOTHETICAL 5-OXOPROLINASE (EUROFUNG)-RELATED"/>
    <property type="match status" value="1"/>
</dbReference>
<name>A0A076LKI5_9EURY</name>
<dbReference type="PANTHER" id="PTHR11365">
    <property type="entry name" value="5-OXOPROLINASE RELATED"/>
    <property type="match status" value="1"/>
</dbReference>
<gene>
    <name evidence="2" type="ORF">JH146_1267</name>
</gene>
<dbReference type="AlphaFoldDB" id="A0A076LKI5"/>
<evidence type="ECO:0000313" key="2">
    <source>
        <dbReference type="EMBL" id="AIJ06109.1"/>
    </source>
</evidence>
<dbReference type="GO" id="GO:0005829">
    <property type="term" value="C:cytosol"/>
    <property type="evidence" value="ECO:0007669"/>
    <property type="project" value="TreeGrafter"/>
</dbReference>
<dbReference type="Proteomes" id="UP000028781">
    <property type="component" value="Chromosome"/>
</dbReference>
<feature type="domain" description="Hydantoinase B/oxoprolinase" evidence="1">
    <location>
        <begin position="3"/>
        <end position="280"/>
    </location>
</feature>
<dbReference type="GO" id="GO:0006749">
    <property type="term" value="P:glutathione metabolic process"/>
    <property type="evidence" value="ECO:0007669"/>
    <property type="project" value="TreeGrafter"/>
</dbReference>
<keyword evidence="3" id="KW-1185">Reference proteome</keyword>